<reference evidence="5" key="1">
    <citation type="journal article" date="2019" name="Int. J. Syst. Evol. Microbiol.">
        <title>The Global Catalogue of Microorganisms (GCM) 10K type strain sequencing project: providing services to taxonomists for standard genome sequencing and annotation.</title>
        <authorList>
            <consortium name="The Broad Institute Genomics Platform"/>
            <consortium name="The Broad Institute Genome Sequencing Center for Infectious Disease"/>
            <person name="Wu L."/>
            <person name="Ma J."/>
        </authorList>
    </citation>
    <scope>NUCLEOTIDE SEQUENCE [LARGE SCALE GENOMIC DNA]</scope>
    <source>
        <strain evidence="5">CGMCC 1.12922</strain>
    </source>
</reference>
<accession>A0ABQ1QSY3</accession>
<evidence type="ECO:0000256" key="1">
    <source>
        <dbReference type="ARBA" id="ARBA00022729"/>
    </source>
</evidence>
<sequence length="175" mass="19747">MIKALALAAGFAASLAATPLFAQEAEDMPGAPVEAPAEEPETLDHDMEEDLEELPGLVIMEAGEVELSEFLWLARPLVVFADGPNDPRFIQQMTYIEQRPLELLERDVVVIVDTDPVPMSPIRKALRPRGFDLVLIGKDGQRYLRKPNPWDVREISRSIDKMPMRQQEMRDQRGL</sequence>
<name>A0ABQ1QSY3_9RHOB</name>
<feature type="signal peptide" evidence="2">
    <location>
        <begin position="1"/>
        <end position="22"/>
    </location>
</feature>
<evidence type="ECO:0000313" key="5">
    <source>
        <dbReference type="Proteomes" id="UP000617355"/>
    </source>
</evidence>
<keyword evidence="1 2" id="KW-0732">Signal</keyword>
<organism evidence="4 5">
    <name type="scientific">Sinisalibacter lacisalsi</name>
    <dbReference type="NCBI Taxonomy" id="1526570"/>
    <lineage>
        <taxon>Bacteria</taxon>
        <taxon>Pseudomonadati</taxon>
        <taxon>Pseudomonadota</taxon>
        <taxon>Alphaproteobacteria</taxon>
        <taxon>Rhodobacterales</taxon>
        <taxon>Roseobacteraceae</taxon>
        <taxon>Sinisalibacter</taxon>
    </lineage>
</organism>
<evidence type="ECO:0000313" key="4">
    <source>
        <dbReference type="EMBL" id="GGD44598.1"/>
    </source>
</evidence>
<keyword evidence="5" id="KW-1185">Reference proteome</keyword>
<evidence type="ECO:0000259" key="3">
    <source>
        <dbReference type="Pfam" id="PF13778"/>
    </source>
</evidence>
<dbReference type="InterPro" id="IPR025232">
    <property type="entry name" value="DUF4174"/>
</dbReference>
<dbReference type="EMBL" id="BMGI01000005">
    <property type="protein sequence ID" value="GGD44598.1"/>
    <property type="molecule type" value="Genomic_DNA"/>
</dbReference>
<protein>
    <recommendedName>
        <fullName evidence="3">DUF4174 domain-containing protein</fullName>
    </recommendedName>
</protein>
<feature type="chain" id="PRO_5047125348" description="DUF4174 domain-containing protein" evidence="2">
    <location>
        <begin position="23"/>
        <end position="175"/>
    </location>
</feature>
<proteinExistence type="predicted"/>
<dbReference type="Proteomes" id="UP000617355">
    <property type="component" value="Unassembled WGS sequence"/>
</dbReference>
<dbReference type="Pfam" id="PF13778">
    <property type="entry name" value="DUF4174"/>
    <property type="match status" value="1"/>
</dbReference>
<comment type="caution">
    <text evidence="4">The sequence shown here is derived from an EMBL/GenBank/DDBJ whole genome shotgun (WGS) entry which is preliminary data.</text>
</comment>
<evidence type="ECO:0000256" key="2">
    <source>
        <dbReference type="SAM" id="SignalP"/>
    </source>
</evidence>
<gene>
    <name evidence="4" type="ORF">GCM10011358_30460</name>
</gene>
<feature type="domain" description="DUF4174" evidence="3">
    <location>
        <begin position="67"/>
        <end position="168"/>
    </location>
</feature>